<dbReference type="Proteomes" id="UP000324222">
    <property type="component" value="Unassembled WGS sequence"/>
</dbReference>
<evidence type="ECO:0000256" key="1">
    <source>
        <dbReference type="SAM" id="Phobius"/>
    </source>
</evidence>
<keyword evidence="1" id="KW-1133">Transmembrane helix</keyword>
<organism evidence="2 3">
    <name type="scientific">Portunus trituberculatus</name>
    <name type="common">Swimming crab</name>
    <name type="synonym">Neptunus trituberculatus</name>
    <dbReference type="NCBI Taxonomy" id="210409"/>
    <lineage>
        <taxon>Eukaryota</taxon>
        <taxon>Metazoa</taxon>
        <taxon>Ecdysozoa</taxon>
        <taxon>Arthropoda</taxon>
        <taxon>Crustacea</taxon>
        <taxon>Multicrustacea</taxon>
        <taxon>Malacostraca</taxon>
        <taxon>Eumalacostraca</taxon>
        <taxon>Eucarida</taxon>
        <taxon>Decapoda</taxon>
        <taxon>Pleocyemata</taxon>
        <taxon>Brachyura</taxon>
        <taxon>Eubrachyura</taxon>
        <taxon>Portunoidea</taxon>
        <taxon>Portunidae</taxon>
        <taxon>Portuninae</taxon>
        <taxon>Portunus</taxon>
    </lineage>
</organism>
<keyword evidence="1" id="KW-0472">Membrane</keyword>
<sequence>MSILPERPTAASLTSLAALAAISVAVIIFAISES</sequence>
<gene>
    <name evidence="2" type="ORF">E2C01_050291</name>
</gene>
<dbReference type="AlphaFoldDB" id="A0A5B7GII8"/>
<evidence type="ECO:0000313" key="3">
    <source>
        <dbReference type="Proteomes" id="UP000324222"/>
    </source>
</evidence>
<accession>A0A5B7GII8</accession>
<comment type="caution">
    <text evidence="2">The sequence shown here is derived from an EMBL/GenBank/DDBJ whole genome shotgun (WGS) entry which is preliminary data.</text>
</comment>
<proteinExistence type="predicted"/>
<keyword evidence="1" id="KW-0812">Transmembrane</keyword>
<dbReference type="EMBL" id="VSRR010013859">
    <property type="protein sequence ID" value="MPC56334.1"/>
    <property type="molecule type" value="Genomic_DNA"/>
</dbReference>
<name>A0A5B7GII8_PORTR</name>
<feature type="transmembrane region" description="Helical" evidence="1">
    <location>
        <begin position="12"/>
        <end position="31"/>
    </location>
</feature>
<keyword evidence="3" id="KW-1185">Reference proteome</keyword>
<protein>
    <submittedName>
        <fullName evidence="2">Uncharacterized protein</fullName>
    </submittedName>
</protein>
<evidence type="ECO:0000313" key="2">
    <source>
        <dbReference type="EMBL" id="MPC56334.1"/>
    </source>
</evidence>
<reference evidence="2 3" key="1">
    <citation type="submission" date="2019-05" db="EMBL/GenBank/DDBJ databases">
        <title>Another draft genome of Portunus trituberculatus and its Hox gene families provides insights of decapod evolution.</title>
        <authorList>
            <person name="Jeong J.-H."/>
            <person name="Song I."/>
            <person name="Kim S."/>
            <person name="Choi T."/>
            <person name="Kim D."/>
            <person name="Ryu S."/>
            <person name="Kim W."/>
        </authorList>
    </citation>
    <scope>NUCLEOTIDE SEQUENCE [LARGE SCALE GENOMIC DNA]</scope>
    <source>
        <tissue evidence="2">Muscle</tissue>
    </source>
</reference>